<protein>
    <submittedName>
        <fullName evidence="5">Class I SAM-dependent methyltransferase</fullName>
        <ecNumber evidence="5">2.1.1.-</ecNumber>
    </submittedName>
</protein>
<keyword evidence="3 5" id="KW-0808">Transferase</keyword>
<dbReference type="Proteomes" id="UP001595699">
    <property type="component" value="Unassembled WGS sequence"/>
</dbReference>
<dbReference type="Pfam" id="PF08241">
    <property type="entry name" value="Methyltransf_11"/>
    <property type="match status" value="1"/>
</dbReference>
<dbReference type="RefSeq" id="WP_205120143.1">
    <property type="nucleotide sequence ID" value="NZ_JAFBCM010000001.1"/>
</dbReference>
<evidence type="ECO:0000256" key="1">
    <source>
        <dbReference type="ARBA" id="ARBA00008361"/>
    </source>
</evidence>
<accession>A0ABV7Y440</accession>
<dbReference type="InterPro" id="IPR029063">
    <property type="entry name" value="SAM-dependent_MTases_sf"/>
</dbReference>
<evidence type="ECO:0000259" key="4">
    <source>
        <dbReference type="Pfam" id="PF08241"/>
    </source>
</evidence>
<feature type="domain" description="Methyltransferase type 11" evidence="4">
    <location>
        <begin position="40"/>
        <end position="119"/>
    </location>
</feature>
<dbReference type="GO" id="GO:0008168">
    <property type="term" value="F:methyltransferase activity"/>
    <property type="evidence" value="ECO:0007669"/>
    <property type="project" value="UniProtKB-KW"/>
</dbReference>
<keyword evidence="6" id="KW-1185">Reference proteome</keyword>
<dbReference type="PANTHER" id="PTHR44942">
    <property type="entry name" value="METHYLTRANSF_11 DOMAIN-CONTAINING PROTEIN"/>
    <property type="match status" value="1"/>
</dbReference>
<comment type="similarity">
    <text evidence="1">Belongs to the methyltransferase superfamily.</text>
</comment>
<evidence type="ECO:0000313" key="5">
    <source>
        <dbReference type="EMBL" id="MFC3760031.1"/>
    </source>
</evidence>
<dbReference type="PANTHER" id="PTHR44942:SF4">
    <property type="entry name" value="METHYLTRANSFERASE TYPE 11 DOMAIN-CONTAINING PROTEIN"/>
    <property type="match status" value="1"/>
</dbReference>
<dbReference type="GO" id="GO:0032259">
    <property type="term" value="P:methylation"/>
    <property type="evidence" value="ECO:0007669"/>
    <property type="project" value="UniProtKB-KW"/>
</dbReference>
<sequence length="244" mass="26524">MTSPFAHAATPYAQSRPRYADAALDALTRELGLRPGDRVVDLGAGTGILSRQLAERGLRVTAVEPEASMRGDLSGITAVEGTAERTGLPHCCADAVVAGTAWHWFDAHLATREVARLLATPASGLGLLWNDYDESVEWVGTYARIASDRRSSSSPSARSGSWKESFDEVPGWEPLREARFPNPWPTTRQGLADRLLSSSVISGLPPTGRAEALRELDALVRRFGLSEELELPYVTSLYWTFPST</sequence>
<evidence type="ECO:0000256" key="2">
    <source>
        <dbReference type="ARBA" id="ARBA00022603"/>
    </source>
</evidence>
<dbReference type="InterPro" id="IPR051052">
    <property type="entry name" value="Diverse_substrate_MTase"/>
</dbReference>
<dbReference type="EC" id="2.1.1.-" evidence="5"/>
<dbReference type="CDD" id="cd02440">
    <property type="entry name" value="AdoMet_MTases"/>
    <property type="match status" value="1"/>
</dbReference>
<evidence type="ECO:0000256" key="3">
    <source>
        <dbReference type="ARBA" id="ARBA00022679"/>
    </source>
</evidence>
<reference evidence="6" key="1">
    <citation type="journal article" date="2019" name="Int. J. Syst. Evol. Microbiol.">
        <title>The Global Catalogue of Microorganisms (GCM) 10K type strain sequencing project: providing services to taxonomists for standard genome sequencing and annotation.</title>
        <authorList>
            <consortium name="The Broad Institute Genomics Platform"/>
            <consortium name="The Broad Institute Genome Sequencing Center for Infectious Disease"/>
            <person name="Wu L."/>
            <person name="Ma J."/>
        </authorList>
    </citation>
    <scope>NUCLEOTIDE SEQUENCE [LARGE SCALE GENOMIC DNA]</scope>
    <source>
        <strain evidence="6">CGMCC 4.7241</strain>
    </source>
</reference>
<dbReference type="InterPro" id="IPR013216">
    <property type="entry name" value="Methyltransf_11"/>
</dbReference>
<dbReference type="EMBL" id="JBHRZH010000004">
    <property type="protein sequence ID" value="MFC3760031.1"/>
    <property type="molecule type" value="Genomic_DNA"/>
</dbReference>
<dbReference type="Gene3D" id="3.40.50.150">
    <property type="entry name" value="Vaccinia Virus protein VP39"/>
    <property type="match status" value="1"/>
</dbReference>
<organism evidence="5 6">
    <name type="scientific">Tenggerimyces flavus</name>
    <dbReference type="NCBI Taxonomy" id="1708749"/>
    <lineage>
        <taxon>Bacteria</taxon>
        <taxon>Bacillati</taxon>
        <taxon>Actinomycetota</taxon>
        <taxon>Actinomycetes</taxon>
        <taxon>Propionibacteriales</taxon>
        <taxon>Nocardioidaceae</taxon>
        <taxon>Tenggerimyces</taxon>
    </lineage>
</organism>
<name>A0ABV7Y440_9ACTN</name>
<proteinExistence type="inferred from homology"/>
<keyword evidence="2 5" id="KW-0489">Methyltransferase</keyword>
<dbReference type="SUPFAM" id="SSF53335">
    <property type="entry name" value="S-adenosyl-L-methionine-dependent methyltransferases"/>
    <property type="match status" value="1"/>
</dbReference>
<evidence type="ECO:0000313" key="6">
    <source>
        <dbReference type="Proteomes" id="UP001595699"/>
    </source>
</evidence>
<gene>
    <name evidence="5" type="ORF">ACFOUW_04225</name>
</gene>
<comment type="caution">
    <text evidence="5">The sequence shown here is derived from an EMBL/GenBank/DDBJ whole genome shotgun (WGS) entry which is preliminary data.</text>
</comment>